<evidence type="ECO:0000313" key="1">
    <source>
        <dbReference type="EMBL" id="KXN68411.1"/>
    </source>
</evidence>
<keyword evidence="2" id="KW-1185">Reference proteome</keyword>
<gene>
    <name evidence="1" type="ORF">CONCODRAFT_72255</name>
</gene>
<dbReference type="EMBL" id="KQ964577">
    <property type="protein sequence ID" value="KXN68411.1"/>
    <property type="molecule type" value="Genomic_DNA"/>
</dbReference>
<dbReference type="AlphaFoldDB" id="A0A137P0I6"/>
<proteinExistence type="predicted"/>
<dbReference type="Gene3D" id="3.80.10.10">
    <property type="entry name" value="Ribonuclease Inhibitor"/>
    <property type="match status" value="1"/>
</dbReference>
<name>A0A137P0I6_CONC2</name>
<accession>A0A137P0I6</accession>
<reference evidence="1 2" key="1">
    <citation type="journal article" date="2015" name="Genome Biol. Evol.">
        <title>Phylogenomic analyses indicate that early fungi evolved digesting cell walls of algal ancestors of land plants.</title>
        <authorList>
            <person name="Chang Y."/>
            <person name="Wang S."/>
            <person name="Sekimoto S."/>
            <person name="Aerts A.L."/>
            <person name="Choi C."/>
            <person name="Clum A."/>
            <person name="LaButti K.M."/>
            <person name="Lindquist E.A."/>
            <person name="Yee Ngan C."/>
            <person name="Ohm R.A."/>
            <person name="Salamov A.A."/>
            <person name="Grigoriev I.V."/>
            <person name="Spatafora J.W."/>
            <person name="Berbee M.L."/>
        </authorList>
    </citation>
    <scope>NUCLEOTIDE SEQUENCE [LARGE SCALE GENOMIC DNA]</scope>
    <source>
        <strain evidence="1 2">NRRL 28638</strain>
    </source>
</reference>
<protein>
    <recommendedName>
        <fullName evidence="3">F-box domain-containing protein</fullName>
    </recommendedName>
</protein>
<evidence type="ECO:0008006" key="3">
    <source>
        <dbReference type="Google" id="ProtNLM"/>
    </source>
</evidence>
<organism evidence="1 2">
    <name type="scientific">Conidiobolus coronatus (strain ATCC 28846 / CBS 209.66 / NRRL 28638)</name>
    <name type="common">Delacroixia coronata</name>
    <dbReference type="NCBI Taxonomy" id="796925"/>
    <lineage>
        <taxon>Eukaryota</taxon>
        <taxon>Fungi</taxon>
        <taxon>Fungi incertae sedis</taxon>
        <taxon>Zoopagomycota</taxon>
        <taxon>Entomophthoromycotina</taxon>
        <taxon>Entomophthoromycetes</taxon>
        <taxon>Entomophthorales</taxon>
        <taxon>Ancylistaceae</taxon>
        <taxon>Conidiobolus</taxon>
    </lineage>
</organism>
<sequence>MKSSRLLIQQNKYIKDWVIIFKLDEIHSLLNYTELRSLSLVCKSIYYKLRPFLLSQVYISLPALLKNLVNKESGNTKLEDPDDLLNRFNTSVNYISKYVESVHIKQPPLFPDPYLYLTIFENLKKLHFYQPRTKINLTSINLILTTLPSILELTLEDIIIESDQNLGTSELLLPSTLSKLCINNCRWPDYYRVFSQNSLYFPNLGPYSIAMTQKFSQLAIFEYSSPSSSLNFNPINSFLENSPKLEILKIEAGHINQQTFTLIDRLAYLKSIEFNSLDGSDIEVDDFYRIPSFLTITGLSYKFIKKSLQTLPNIELLLIHFPNLTSLSISFEKPILPYLKRVIKILVKLESLELVNGCIENRALPLKLINRSIIHLSLVNFKLNQLNFEDFDKWYALKSIKFELASFITKLGLPIGRIVNLNGFKVNENWKAIDYRHCIRFYKE</sequence>
<dbReference type="Proteomes" id="UP000070444">
    <property type="component" value="Unassembled WGS sequence"/>
</dbReference>
<evidence type="ECO:0000313" key="2">
    <source>
        <dbReference type="Proteomes" id="UP000070444"/>
    </source>
</evidence>
<dbReference type="InterPro" id="IPR032675">
    <property type="entry name" value="LRR_dom_sf"/>
</dbReference>